<dbReference type="PROSITE" id="PS51318">
    <property type="entry name" value="TAT"/>
    <property type="match status" value="1"/>
</dbReference>
<dbReference type="Proteomes" id="UP001058533">
    <property type="component" value="Chromosome"/>
</dbReference>
<proteinExistence type="predicted"/>
<name>A0ABY5L830_9SPHN</name>
<feature type="signal peptide" evidence="1">
    <location>
        <begin position="1"/>
        <end position="24"/>
    </location>
</feature>
<gene>
    <name evidence="2" type="ORF">NMP03_02515</name>
</gene>
<feature type="chain" id="PRO_5046525755" evidence="1">
    <location>
        <begin position="25"/>
        <end position="144"/>
    </location>
</feature>
<keyword evidence="1" id="KW-0732">Signal</keyword>
<sequence>MQRRNLLKLLALAGIGAGTGAATAAMPQGAAKPAARKPIVLYCDLAIDPAREAEMLDHFHRRFRPAAESYRGRGFLDLKMLKLRNVIQGGPALAPGINYRFQLTYESEEQRQVWAGSDLHQQVWPLIENTVLNRDYLVLLTDAV</sequence>
<accession>A0ABY5L830</accession>
<dbReference type="RefSeq" id="WP_256506972.1">
    <property type="nucleotide sequence ID" value="NZ_CP101740.1"/>
</dbReference>
<reference evidence="2" key="1">
    <citation type="submission" date="2022-07" db="EMBL/GenBank/DDBJ databases">
        <title>Sphingomonas sp. nov., a novel bacterium isolated from the north slope of the Mount Everest.</title>
        <authorList>
            <person name="Cui X."/>
            <person name="Liu Y."/>
        </authorList>
    </citation>
    <scope>NUCLEOTIDE SEQUENCE</scope>
    <source>
        <strain evidence="2">S5-59</strain>
    </source>
</reference>
<dbReference type="InterPro" id="IPR006311">
    <property type="entry name" value="TAT_signal"/>
</dbReference>
<protein>
    <submittedName>
        <fullName evidence="2">Uncharacterized protein</fullName>
    </submittedName>
</protein>
<evidence type="ECO:0000256" key="1">
    <source>
        <dbReference type="SAM" id="SignalP"/>
    </source>
</evidence>
<evidence type="ECO:0000313" key="2">
    <source>
        <dbReference type="EMBL" id="UUL83128.1"/>
    </source>
</evidence>
<dbReference type="EMBL" id="CP101740">
    <property type="protein sequence ID" value="UUL83128.1"/>
    <property type="molecule type" value="Genomic_DNA"/>
</dbReference>
<keyword evidence="3" id="KW-1185">Reference proteome</keyword>
<evidence type="ECO:0000313" key="3">
    <source>
        <dbReference type="Proteomes" id="UP001058533"/>
    </source>
</evidence>
<organism evidence="2 3">
    <name type="scientific">Sphingomonas qomolangmaensis</name>
    <dbReference type="NCBI Taxonomy" id="2918765"/>
    <lineage>
        <taxon>Bacteria</taxon>
        <taxon>Pseudomonadati</taxon>
        <taxon>Pseudomonadota</taxon>
        <taxon>Alphaproteobacteria</taxon>
        <taxon>Sphingomonadales</taxon>
        <taxon>Sphingomonadaceae</taxon>
        <taxon>Sphingomonas</taxon>
    </lineage>
</organism>